<dbReference type="GO" id="GO:0009103">
    <property type="term" value="P:lipopolysaccharide biosynthetic process"/>
    <property type="evidence" value="ECO:0007669"/>
    <property type="project" value="UniProtKB-ARBA"/>
</dbReference>
<dbReference type="EMBL" id="LCFP01000003">
    <property type="protein sequence ID" value="KKS98095.1"/>
    <property type="molecule type" value="Genomic_DNA"/>
</dbReference>
<keyword evidence="6 8" id="KW-1133">Transmembrane helix</keyword>
<keyword evidence="3" id="KW-0328">Glycosyltransferase</keyword>
<dbReference type="InterPro" id="IPR050297">
    <property type="entry name" value="LipidA_mod_glycosyltrf_83"/>
</dbReference>
<keyword evidence="4 9" id="KW-0808">Transferase</keyword>
<evidence type="ECO:0000256" key="2">
    <source>
        <dbReference type="ARBA" id="ARBA00022475"/>
    </source>
</evidence>
<evidence type="ECO:0000256" key="7">
    <source>
        <dbReference type="ARBA" id="ARBA00023136"/>
    </source>
</evidence>
<feature type="transmembrane region" description="Helical" evidence="8">
    <location>
        <begin position="161"/>
        <end position="189"/>
    </location>
</feature>
<feature type="transmembrane region" description="Helical" evidence="8">
    <location>
        <begin position="112"/>
        <end position="129"/>
    </location>
</feature>
<organism evidence="9 10">
    <name type="scientific">Candidatus Gottesmanbacteria bacterium GW2011_GWA2_43_14</name>
    <dbReference type="NCBI Taxonomy" id="1618443"/>
    <lineage>
        <taxon>Bacteria</taxon>
        <taxon>Candidatus Gottesmaniibacteriota</taxon>
    </lineage>
</organism>
<dbReference type="STRING" id="1618443.UV73_C0003G0037"/>
<gene>
    <name evidence="9" type="ORF">UV73_C0003G0037</name>
</gene>
<dbReference type="PANTHER" id="PTHR33908:SF11">
    <property type="entry name" value="MEMBRANE PROTEIN"/>
    <property type="match status" value="1"/>
</dbReference>
<dbReference type="GO" id="GO:0016763">
    <property type="term" value="F:pentosyltransferase activity"/>
    <property type="evidence" value="ECO:0007669"/>
    <property type="project" value="TreeGrafter"/>
</dbReference>
<proteinExistence type="predicted"/>
<feature type="transmembrane region" description="Helical" evidence="8">
    <location>
        <begin position="258"/>
        <end position="277"/>
    </location>
</feature>
<dbReference type="Proteomes" id="UP000034894">
    <property type="component" value="Unassembled WGS sequence"/>
</dbReference>
<evidence type="ECO:0000313" key="9">
    <source>
        <dbReference type="EMBL" id="KKS98095.1"/>
    </source>
</evidence>
<evidence type="ECO:0000256" key="5">
    <source>
        <dbReference type="ARBA" id="ARBA00022692"/>
    </source>
</evidence>
<keyword evidence="2" id="KW-1003">Cell membrane</keyword>
<evidence type="ECO:0000256" key="6">
    <source>
        <dbReference type="ARBA" id="ARBA00022989"/>
    </source>
</evidence>
<name>A0A0G1DJU2_9BACT</name>
<dbReference type="PATRIC" id="fig|1618443.3.peg.484"/>
<feature type="transmembrane region" description="Helical" evidence="8">
    <location>
        <begin position="308"/>
        <end position="326"/>
    </location>
</feature>
<feature type="transmembrane region" description="Helical" evidence="8">
    <location>
        <begin position="135"/>
        <end position="154"/>
    </location>
</feature>
<comment type="caution">
    <text evidence="9">The sequence shown here is derived from an EMBL/GenBank/DDBJ whole genome shotgun (WGS) entry which is preliminary data.</text>
</comment>
<evidence type="ECO:0000256" key="8">
    <source>
        <dbReference type="SAM" id="Phobius"/>
    </source>
</evidence>
<evidence type="ECO:0000256" key="1">
    <source>
        <dbReference type="ARBA" id="ARBA00004651"/>
    </source>
</evidence>
<accession>A0A0G1DJU2</accession>
<feature type="transmembrane region" description="Helical" evidence="8">
    <location>
        <begin position="338"/>
        <end position="355"/>
    </location>
</feature>
<feature type="transmembrane region" description="Helical" evidence="8">
    <location>
        <begin position="201"/>
        <end position="223"/>
    </location>
</feature>
<dbReference type="AlphaFoldDB" id="A0A0G1DJU2"/>
<evidence type="ECO:0000256" key="3">
    <source>
        <dbReference type="ARBA" id="ARBA00022676"/>
    </source>
</evidence>
<evidence type="ECO:0000256" key="4">
    <source>
        <dbReference type="ARBA" id="ARBA00022679"/>
    </source>
</evidence>
<comment type="subcellular location">
    <subcellularLocation>
        <location evidence="1">Cell membrane</location>
        <topology evidence="1">Multi-pass membrane protein</topology>
    </subcellularLocation>
</comment>
<sequence length="480" mass="55997">MKLANSRRLLFFIFTLGLILRLAQRLPTLWDGDNSYYYLIARHIVQYADHPVKGPYAWAIKSQYPVIGYYILALPMLISSNLEFIISLIAATHALAVFPIYLIGKLLFNNRTGLLSALFFAVATNEIFYSRNILGGSLIIPLTVFSFAFFLIFLKKSKLGFFFLSYLFIFISSFIYYTPFLLLIPYAVWAYLKTKNYKLVFFSNLLLFLFFTLLNIPLIKTYIRDGVYPSFRPNFSIFKITGFVPLYLESIFRIEKLNILPAVIILLILLVGSILLNNLSLKKIAFLLFPIGIFLIAVSNNSEYCCSSYFTPVFPFYYLLIGYLGINIISAKKLSFRLSGFFLLFYFLSLISNSYDRLYRKQDDYLTKQKLAEQMIIEVRQNELQDFNTLMVLGNYIHSPSLWYFFEEKLEYQFSKFSGDSDFGINMINETPEYLFIVCDKEKIEKCHSKFLGKYGEYFMIKRMTDVGNFAVFLFKRLPT</sequence>
<keyword evidence="7 8" id="KW-0472">Membrane</keyword>
<protein>
    <submittedName>
        <fullName evidence="9">PMT family glycosyltransferase, 4-amino-4-deoxy-L-arabinose transferase</fullName>
    </submittedName>
</protein>
<dbReference type="GO" id="GO:0005886">
    <property type="term" value="C:plasma membrane"/>
    <property type="evidence" value="ECO:0007669"/>
    <property type="project" value="UniProtKB-SubCell"/>
</dbReference>
<reference evidence="9 10" key="1">
    <citation type="journal article" date="2015" name="Nature">
        <title>rRNA introns, odd ribosomes, and small enigmatic genomes across a large radiation of phyla.</title>
        <authorList>
            <person name="Brown C.T."/>
            <person name="Hug L.A."/>
            <person name="Thomas B.C."/>
            <person name="Sharon I."/>
            <person name="Castelle C.J."/>
            <person name="Singh A."/>
            <person name="Wilkins M.J."/>
            <person name="Williams K.H."/>
            <person name="Banfield J.F."/>
        </authorList>
    </citation>
    <scope>NUCLEOTIDE SEQUENCE [LARGE SCALE GENOMIC DNA]</scope>
</reference>
<evidence type="ECO:0000313" key="10">
    <source>
        <dbReference type="Proteomes" id="UP000034894"/>
    </source>
</evidence>
<feature type="transmembrane region" description="Helical" evidence="8">
    <location>
        <begin position="284"/>
        <end position="302"/>
    </location>
</feature>
<dbReference type="PANTHER" id="PTHR33908">
    <property type="entry name" value="MANNOSYLTRANSFERASE YKCB-RELATED"/>
    <property type="match status" value="1"/>
</dbReference>
<keyword evidence="5 8" id="KW-0812">Transmembrane</keyword>